<evidence type="ECO:0000313" key="2">
    <source>
        <dbReference type="Proteomes" id="UP000029482"/>
    </source>
</evidence>
<dbReference type="STRING" id="1907.SGLAU_29075"/>
<protein>
    <submittedName>
        <fullName evidence="1">Uncharacterized protein</fullName>
    </submittedName>
</protein>
<accession>A0A089XEN8</accession>
<dbReference type="EMBL" id="CP009438">
    <property type="protein sequence ID" value="AIS01749.1"/>
    <property type="molecule type" value="Genomic_DNA"/>
</dbReference>
<dbReference type="KEGG" id="sgu:SGLAU_29075"/>
<keyword evidence="2" id="KW-1185">Reference proteome</keyword>
<sequence length="56" mass="5904">MMGARLALGRAGKTKRFGGPIDSLGLAQPRNHEVTGSPDVAQFMGLFRHGGRLGLV</sequence>
<dbReference type="AlphaFoldDB" id="A0A089XEN8"/>
<reference evidence="2" key="1">
    <citation type="journal article" date="2015" name="J. Biotechnol.">
        <title>Complete genome sequence of the actinobacterium Streptomyces glaucescens GLA.O (DSM 40922) consisting of a linear chromosome and one linear plasmid.</title>
        <authorList>
            <person name="Ortseifen V."/>
            <person name="Winkler A."/>
            <person name="Albersmeier A."/>
            <person name="Wendler S."/>
            <person name="Puhler A."/>
            <person name="Kalinowski J."/>
            <person name="Ruckert C."/>
        </authorList>
    </citation>
    <scope>NUCLEOTIDE SEQUENCE [LARGE SCALE GENOMIC DNA]</scope>
    <source>
        <strain evidence="2">DSM 40922 / GLA O</strain>
    </source>
</reference>
<dbReference type="HOGENOM" id="CLU_3012322_0_0_11"/>
<proteinExistence type="predicted"/>
<evidence type="ECO:0000313" key="1">
    <source>
        <dbReference type="EMBL" id="AIS01749.1"/>
    </source>
</evidence>
<gene>
    <name evidence="1" type="ORF">SGLAU_29075</name>
</gene>
<name>A0A089XEN8_STRGA</name>
<dbReference type="Proteomes" id="UP000029482">
    <property type="component" value="Chromosome"/>
</dbReference>
<organism evidence="1 2">
    <name type="scientific">Streptomyces glaucescens</name>
    <dbReference type="NCBI Taxonomy" id="1907"/>
    <lineage>
        <taxon>Bacteria</taxon>
        <taxon>Bacillati</taxon>
        <taxon>Actinomycetota</taxon>
        <taxon>Actinomycetes</taxon>
        <taxon>Kitasatosporales</taxon>
        <taxon>Streptomycetaceae</taxon>
        <taxon>Streptomyces</taxon>
    </lineage>
</organism>